<keyword evidence="5 7" id="KW-0546">Nucleotide metabolism</keyword>
<dbReference type="OrthoDB" id="9809956at2"/>
<dbReference type="KEGG" id="gsb:GSUB_06915"/>
<dbReference type="FunFam" id="2.70.40.10:FF:000002">
    <property type="entry name" value="dUTP diphosphatase"/>
    <property type="match status" value="1"/>
</dbReference>
<dbReference type="PANTHER" id="PTHR11241:SF0">
    <property type="entry name" value="DEOXYURIDINE 5'-TRIPHOSPHATE NUCLEOTIDOHYDROLASE"/>
    <property type="match status" value="1"/>
</dbReference>
<keyword evidence="3 7" id="KW-0378">Hydrolase</keyword>
<reference evidence="9 10" key="1">
    <citation type="journal article" date="2015" name="Genome Announc.">
        <title>Genomes of Geoalkalibacter ferrihydriticus Z-0531T and Geoalkalibacter subterraneus Red1T, Two Haloalkaliphilic Metal-Reducing Deltaproteobacteria.</title>
        <authorList>
            <person name="Badalamenti J.P."/>
            <person name="Krajmalnik-Brown R."/>
            <person name="Torres C.I."/>
            <person name="Bond D.R."/>
        </authorList>
    </citation>
    <scope>NUCLEOTIDE SEQUENCE [LARGE SCALE GENOMIC DNA]</scope>
    <source>
        <strain evidence="9 10">Red1</strain>
    </source>
</reference>
<evidence type="ECO:0000313" key="10">
    <source>
        <dbReference type="Proteomes" id="UP000035036"/>
    </source>
</evidence>
<dbReference type="Pfam" id="PF00692">
    <property type="entry name" value="dUTPase"/>
    <property type="match status" value="1"/>
</dbReference>
<dbReference type="UniPathway" id="UPA00610">
    <property type="reaction ID" value="UER00666"/>
</dbReference>
<evidence type="ECO:0000313" key="9">
    <source>
        <dbReference type="EMBL" id="AJF06332.1"/>
    </source>
</evidence>
<dbReference type="InterPro" id="IPR036157">
    <property type="entry name" value="dUTPase-like_sf"/>
</dbReference>
<dbReference type="Gene3D" id="2.70.40.10">
    <property type="match status" value="1"/>
</dbReference>
<organism evidence="9 10">
    <name type="scientific">Geoalkalibacter subterraneus</name>
    <dbReference type="NCBI Taxonomy" id="483547"/>
    <lineage>
        <taxon>Bacteria</taxon>
        <taxon>Pseudomonadati</taxon>
        <taxon>Thermodesulfobacteriota</taxon>
        <taxon>Desulfuromonadia</taxon>
        <taxon>Desulfuromonadales</taxon>
        <taxon>Geoalkalibacteraceae</taxon>
        <taxon>Geoalkalibacter</taxon>
    </lineage>
</organism>
<dbReference type="SUPFAM" id="SSF51283">
    <property type="entry name" value="dUTPase-like"/>
    <property type="match status" value="1"/>
</dbReference>
<accession>A0A0B5FDU4</accession>
<proteinExistence type="inferred from homology"/>
<dbReference type="EC" id="3.6.1.23" evidence="7"/>
<dbReference type="EMBL" id="CP010311">
    <property type="protein sequence ID" value="AJF06332.1"/>
    <property type="molecule type" value="Genomic_DNA"/>
</dbReference>
<gene>
    <name evidence="7" type="primary">dut</name>
    <name evidence="9" type="ORF">GSUB_06915</name>
</gene>
<dbReference type="RefSeq" id="WP_040199911.1">
    <property type="nucleotide sequence ID" value="NZ_CP010311.1"/>
</dbReference>
<dbReference type="InterPro" id="IPR033704">
    <property type="entry name" value="dUTPase_trimeric"/>
</dbReference>
<comment type="catalytic activity">
    <reaction evidence="6 7">
        <text>dUTP + H2O = dUMP + diphosphate + H(+)</text>
        <dbReference type="Rhea" id="RHEA:10248"/>
        <dbReference type="ChEBI" id="CHEBI:15377"/>
        <dbReference type="ChEBI" id="CHEBI:15378"/>
        <dbReference type="ChEBI" id="CHEBI:33019"/>
        <dbReference type="ChEBI" id="CHEBI:61555"/>
        <dbReference type="ChEBI" id="CHEBI:246422"/>
        <dbReference type="EC" id="3.6.1.23"/>
    </reaction>
</comment>
<name>A0A0B5FDU4_9BACT</name>
<comment type="caution">
    <text evidence="7">Lacks conserved residue(s) required for the propagation of feature annotation.</text>
</comment>
<comment type="pathway">
    <text evidence="7">Pyrimidine metabolism; dUMP biosynthesis; dUMP from dCTP (dUTP route): step 2/2.</text>
</comment>
<evidence type="ECO:0000256" key="2">
    <source>
        <dbReference type="ARBA" id="ARBA00022723"/>
    </source>
</evidence>
<dbReference type="CDD" id="cd07557">
    <property type="entry name" value="trimeric_dUTPase"/>
    <property type="match status" value="1"/>
</dbReference>
<sequence length="156" mass="17047">MNHIDVRVQVVRSGAVVPRYMSDCAAGMDLHAALDAPVRVKPGQRMLIPTGLAFAIPEGYEGQIRPRSGLALRHGISLVNSPGTIDADYRGEVGVILINHGEDTLTLQPGDRIAQMVLSKVVQGRLRQVDFLDETRRGSGGFGHTGWRDEEEIDHE</sequence>
<comment type="similarity">
    <text evidence="1 7">Belongs to the dUTPase family.</text>
</comment>
<dbReference type="GO" id="GO:0000287">
    <property type="term" value="F:magnesium ion binding"/>
    <property type="evidence" value="ECO:0007669"/>
    <property type="project" value="UniProtKB-UniRule"/>
</dbReference>
<dbReference type="HAMAP" id="MF_00116">
    <property type="entry name" value="dUTPase_bact"/>
    <property type="match status" value="1"/>
</dbReference>
<evidence type="ECO:0000256" key="5">
    <source>
        <dbReference type="ARBA" id="ARBA00023080"/>
    </source>
</evidence>
<evidence type="ECO:0000256" key="4">
    <source>
        <dbReference type="ARBA" id="ARBA00022842"/>
    </source>
</evidence>
<feature type="binding site" evidence="7">
    <location>
        <position position="80"/>
    </location>
    <ligand>
        <name>substrate</name>
    </ligand>
</feature>
<dbReference type="NCBIfam" id="NF001862">
    <property type="entry name" value="PRK00601.1"/>
    <property type="match status" value="1"/>
</dbReference>
<dbReference type="AlphaFoldDB" id="A0A0B5FDU4"/>
<dbReference type="Proteomes" id="UP000035036">
    <property type="component" value="Chromosome"/>
</dbReference>
<evidence type="ECO:0000256" key="7">
    <source>
        <dbReference type="HAMAP-Rule" id="MF_00116"/>
    </source>
</evidence>
<dbReference type="STRING" id="483547.GSUB_06915"/>
<dbReference type="GO" id="GO:0046081">
    <property type="term" value="P:dUTP catabolic process"/>
    <property type="evidence" value="ECO:0007669"/>
    <property type="project" value="InterPro"/>
</dbReference>
<evidence type="ECO:0000256" key="1">
    <source>
        <dbReference type="ARBA" id="ARBA00006581"/>
    </source>
</evidence>
<dbReference type="GO" id="GO:0006226">
    <property type="term" value="P:dUMP biosynthetic process"/>
    <property type="evidence" value="ECO:0007669"/>
    <property type="project" value="UniProtKB-UniRule"/>
</dbReference>
<dbReference type="HOGENOM" id="CLU_068508_1_2_7"/>
<keyword evidence="2 7" id="KW-0479">Metal-binding</keyword>
<evidence type="ECO:0000256" key="3">
    <source>
        <dbReference type="ARBA" id="ARBA00022801"/>
    </source>
</evidence>
<dbReference type="GO" id="GO:0004170">
    <property type="term" value="F:dUTP diphosphatase activity"/>
    <property type="evidence" value="ECO:0007669"/>
    <property type="project" value="UniProtKB-UniRule"/>
</dbReference>
<protein>
    <recommendedName>
        <fullName evidence="7">Deoxyuridine 5'-triphosphate nucleotidohydrolase</fullName>
        <shortName evidence="7">dUTPase</shortName>
        <ecNumber evidence="7">3.6.1.23</ecNumber>
    </recommendedName>
    <alternativeName>
        <fullName evidence="7">dUTP pyrophosphatase</fullName>
    </alternativeName>
</protein>
<evidence type="ECO:0000256" key="6">
    <source>
        <dbReference type="ARBA" id="ARBA00047686"/>
    </source>
</evidence>
<comment type="cofactor">
    <cofactor evidence="7">
        <name>Mg(2+)</name>
        <dbReference type="ChEBI" id="CHEBI:18420"/>
    </cofactor>
</comment>
<feature type="binding site" evidence="7">
    <location>
        <begin position="67"/>
        <end position="69"/>
    </location>
    <ligand>
        <name>substrate</name>
    </ligand>
</feature>
<keyword evidence="4 7" id="KW-0460">Magnesium</keyword>
<keyword evidence="10" id="KW-1185">Reference proteome</keyword>
<feature type="binding site" evidence="7">
    <location>
        <begin position="84"/>
        <end position="86"/>
    </location>
    <ligand>
        <name>substrate</name>
    </ligand>
</feature>
<dbReference type="InterPro" id="IPR029054">
    <property type="entry name" value="dUTPase-like"/>
</dbReference>
<dbReference type="PANTHER" id="PTHR11241">
    <property type="entry name" value="DEOXYURIDINE 5'-TRIPHOSPHATE NUCLEOTIDOHYDROLASE"/>
    <property type="match status" value="1"/>
</dbReference>
<dbReference type="InterPro" id="IPR008181">
    <property type="entry name" value="dUTPase"/>
</dbReference>
<comment type="function">
    <text evidence="7">This enzyme is involved in nucleotide metabolism: it produces dUMP, the immediate precursor of thymidine nucleotides and it decreases the intracellular concentration of dUTP so that uracil cannot be incorporated into DNA.</text>
</comment>
<dbReference type="NCBIfam" id="TIGR00576">
    <property type="entry name" value="dut"/>
    <property type="match status" value="1"/>
</dbReference>
<evidence type="ECO:0000259" key="8">
    <source>
        <dbReference type="Pfam" id="PF00692"/>
    </source>
</evidence>
<feature type="domain" description="dUTPase-like" evidence="8">
    <location>
        <begin position="17"/>
        <end position="146"/>
    </location>
</feature>